<organism evidence="1 2">
    <name type="scientific">Marinomonas aquiplantarum</name>
    <dbReference type="NCBI Taxonomy" id="491951"/>
    <lineage>
        <taxon>Bacteria</taxon>
        <taxon>Pseudomonadati</taxon>
        <taxon>Pseudomonadota</taxon>
        <taxon>Gammaproteobacteria</taxon>
        <taxon>Oceanospirillales</taxon>
        <taxon>Oceanospirillaceae</taxon>
        <taxon>Marinomonas</taxon>
    </lineage>
</organism>
<dbReference type="EMBL" id="QNRF01000002">
    <property type="protein sequence ID" value="RBO85038.1"/>
    <property type="molecule type" value="Genomic_DNA"/>
</dbReference>
<evidence type="ECO:0008006" key="3">
    <source>
        <dbReference type="Google" id="ProtNLM"/>
    </source>
</evidence>
<dbReference type="RefSeq" id="WP_113873652.1">
    <property type="nucleotide sequence ID" value="NZ_QNRF01000002.1"/>
</dbReference>
<proteinExistence type="predicted"/>
<protein>
    <recommendedName>
        <fullName evidence="3">Lipoprotein</fullName>
    </recommendedName>
</protein>
<evidence type="ECO:0000313" key="1">
    <source>
        <dbReference type="EMBL" id="RBO85038.1"/>
    </source>
</evidence>
<keyword evidence="2" id="KW-1185">Reference proteome</keyword>
<name>A0A366D6X7_9GAMM</name>
<dbReference type="Proteomes" id="UP000252086">
    <property type="component" value="Unassembled WGS sequence"/>
</dbReference>
<gene>
    <name evidence="1" type="ORF">DFP76_102440</name>
</gene>
<dbReference type="OrthoDB" id="6106762at2"/>
<accession>A0A366D6X7</accession>
<comment type="caution">
    <text evidence="1">The sequence shown here is derived from an EMBL/GenBank/DDBJ whole genome shotgun (WGS) entry which is preliminary data.</text>
</comment>
<dbReference type="AlphaFoldDB" id="A0A366D6X7"/>
<evidence type="ECO:0000313" key="2">
    <source>
        <dbReference type="Proteomes" id="UP000252086"/>
    </source>
</evidence>
<dbReference type="PROSITE" id="PS51257">
    <property type="entry name" value="PROKAR_LIPOPROTEIN"/>
    <property type="match status" value="1"/>
</dbReference>
<reference evidence="1 2" key="1">
    <citation type="submission" date="2018-06" db="EMBL/GenBank/DDBJ databases">
        <title>Genomic Encyclopedia of Type Strains, Phase III (KMG-III): the genomes of soil and plant-associated and newly described type strains.</title>
        <authorList>
            <person name="Whitman W."/>
        </authorList>
    </citation>
    <scope>NUCLEOTIDE SEQUENCE [LARGE SCALE GENOMIC DNA]</scope>
    <source>
        <strain evidence="1 2">CECT 7732</strain>
    </source>
</reference>
<sequence>MKLGVVILLSSVVAGCSFFGQQPVIQESFFVPVIRSDVSTSGYTPTVTPMTQRKETPRIYTPVLR</sequence>